<dbReference type="InterPro" id="IPR001610">
    <property type="entry name" value="PAC"/>
</dbReference>
<dbReference type="Gene3D" id="3.30.450.40">
    <property type="match status" value="1"/>
</dbReference>
<reference evidence="7" key="3">
    <citation type="submission" date="2017-01" db="EMBL/GenBank/DDBJ databases">
        <authorList>
            <person name="Mah S.A."/>
            <person name="Swanson W.J."/>
            <person name="Moy G.W."/>
            <person name="Vacquier V.D."/>
        </authorList>
    </citation>
    <scope>NUCLEOTIDE SEQUENCE</scope>
    <source>
        <strain evidence="7">AJ5</strain>
    </source>
</reference>
<evidence type="ECO:0000256" key="1">
    <source>
        <dbReference type="ARBA" id="ARBA00023015"/>
    </source>
</evidence>
<dbReference type="STRING" id="358396.CHINAEXTREME_11710"/>
<dbReference type="EMBL" id="CP019285">
    <property type="protein sequence ID" value="APX00072.1"/>
    <property type="molecule type" value="Genomic_DNA"/>
</dbReference>
<organism evidence="8 9">
    <name type="scientific">Natronobacterium lacisalsi AJ5</name>
    <dbReference type="NCBI Taxonomy" id="358396"/>
    <lineage>
        <taxon>Archaea</taxon>
        <taxon>Methanobacteriati</taxon>
        <taxon>Methanobacteriota</taxon>
        <taxon>Stenosarchaea group</taxon>
        <taxon>Halobacteria</taxon>
        <taxon>Halobacteriales</taxon>
        <taxon>Natrialbaceae</taxon>
        <taxon>Natronobacterium</taxon>
    </lineage>
</organism>
<dbReference type="InterPro" id="IPR029016">
    <property type="entry name" value="GAF-like_dom_sf"/>
</dbReference>
<evidence type="ECO:0000256" key="2">
    <source>
        <dbReference type="ARBA" id="ARBA00023163"/>
    </source>
</evidence>
<keyword evidence="2" id="KW-0804">Transcription</keyword>
<dbReference type="Proteomes" id="UP000186547">
    <property type="component" value="Chromosome"/>
</dbReference>
<dbReference type="PATRIC" id="fig|358396.7.peg.4097"/>
<dbReference type="SUPFAM" id="SSF55785">
    <property type="entry name" value="PYP-like sensor domain (PAS domain)"/>
    <property type="match status" value="1"/>
</dbReference>
<dbReference type="InterPro" id="IPR007050">
    <property type="entry name" value="HTH_bacterioopsin"/>
</dbReference>
<feature type="region of interest" description="Disordered" evidence="4">
    <location>
        <begin position="545"/>
        <end position="566"/>
    </location>
</feature>
<keyword evidence="1" id="KW-0805">Transcription regulation</keyword>
<dbReference type="eggNOG" id="arCOG02276">
    <property type="taxonomic scope" value="Archaea"/>
</dbReference>
<evidence type="ECO:0000256" key="3">
    <source>
        <dbReference type="SAM" id="Coils"/>
    </source>
</evidence>
<evidence type="ECO:0000313" key="10">
    <source>
        <dbReference type="Proteomes" id="UP000186547"/>
    </source>
</evidence>
<dbReference type="InterPro" id="IPR000014">
    <property type="entry name" value="PAS"/>
</dbReference>
<dbReference type="eggNOG" id="arCOG02367">
    <property type="taxonomic scope" value="Archaea"/>
</dbReference>
<dbReference type="SMART" id="SM00091">
    <property type="entry name" value="PAS"/>
    <property type="match status" value="1"/>
</dbReference>
<dbReference type="CDD" id="cd00130">
    <property type="entry name" value="PAS"/>
    <property type="match status" value="1"/>
</dbReference>
<dbReference type="EMBL" id="AOLZ01000076">
    <property type="protein sequence ID" value="EMA28018.1"/>
    <property type="molecule type" value="Genomic_DNA"/>
</dbReference>
<dbReference type="Pfam" id="PF13426">
    <property type="entry name" value="PAS_9"/>
    <property type="match status" value="1"/>
</dbReference>
<dbReference type="SUPFAM" id="SSF55781">
    <property type="entry name" value="GAF domain-like"/>
    <property type="match status" value="1"/>
</dbReference>
<dbReference type="PROSITE" id="PS50112">
    <property type="entry name" value="PAS"/>
    <property type="match status" value="1"/>
</dbReference>
<reference evidence="8 9" key="2">
    <citation type="journal article" date="2014" name="PLoS Genet.">
        <title>Phylogenetically driven sequencing of extremely halophilic archaea reveals strategies for static and dynamic osmo-response.</title>
        <authorList>
            <person name="Becker E.A."/>
            <person name="Seitzer P.M."/>
            <person name="Tritt A."/>
            <person name="Larsen D."/>
            <person name="Krusor M."/>
            <person name="Yao A.I."/>
            <person name="Wu D."/>
            <person name="Madern D."/>
            <person name="Eisen J.A."/>
            <person name="Darling A.E."/>
            <person name="Facciotti M.T."/>
        </authorList>
    </citation>
    <scope>NUCLEOTIDE SEQUENCE [LARGE SCALE GENOMIC DNA]</scope>
    <source>
        <strain evidence="8 9">AJ5</strain>
    </source>
</reference>
<evidence type="ECO:0000313" key="8">
    <source>
        <dbReference type="EMBL" id="EMA28018.1"/>
    </source>
</evidence>
<dbReference type="InterPro" id="IPR000700">
    <property type="entry name" value="PAS-assoc_C"/>
</dbReference>
<keyword evidence="3" id="KW-0175">Coiled coil</keyword>
<protein>
    <submittedName>
        <fullName evidence="7 8">Bacterio-opsin activator</fullName>
    </submittedName>
</protein>
<dbReference type="Pfam" id="PF15915">
    <property type="entry name" value="BAT"/>
    <property type="match status" value="1"/>
</dbReference>
<dbReference type="NCBIfam" id="TIGR00229">
    <property type="entry name" value="sensory_box"/>
    <property type="match status" value="1"/>
</dbReference>
<dbReference type="PROSITE" id="PS50113">
    <property type="entry name" value="PAC"/>
    <property type="match status" value="1"/>
</dbReference>
<dbReference type="GeneID" id="30921800"/>
<dbReference type="AlphaFoldDB" id="M0L4K6"/>
<dbReference type="PANTHER" id="PTHR34236:SF1">
    <property type="entry name" value="DIMETHYL SULFOXIDE REDUCTASE TRANSCRIPTIONAL ACTIVATOR"/>
    <property type="match status" value="1"/>
</dbReference>
<dbReference type="SMART" id="SM00086">
    <property type="entry name" value="PAC"/>
    <property type="match status" value="1"/>
</dbReference>
<sequence>MSGVLIASIALRILGTGYSVLLLRRSGDRRFAFLTVMLGLMTSRQVWTLQTTGGTGLAELPGLVVSGLAVAVVYYLSQYVDEEDRIKAELEAMNDRLRSFRKAVEQAGHAIFLTDPDGRIEYANSATESVTGYAPSELVGRTPAVWQSGKHDDAFYDDLWSTITDGDVWDGEVVNRRRNGELCWVDATIAPITADDGSVERFVAVEADVTERKERELRIRDQHDRLELLNTTNAIIRDVTQELLRTESKAEAEAVSCEQFASAGPYESAWFATRNAVTDTVRPNTSVGIDDDALEDVVAAVNDDDRETVVDRALETETTHVAQVCQEGRPDCTRACECRLAADAVATVAIPITYRDAHYGALVLHTGDDNATDALDVEVLDELGETIAYAITAAESQRSLVTDRVTALTFDLTPADDPLPALASALEADVELELEQVTTGTNGDLVEFVTVRGADASDIAAQAADISGIESAQRLRADSEPLLRLTVDETAVVSTLAQYGGCVQSLTADGDQCGTDPENGSVATLVAELPETADVRTVVEAVTESHPGADLVGQHERDRTPETSGQFRSAVEESATDRQLEALRLAHFGGFFEWPRDSSGDDLADRMGVCQSTYLQHLRAAQRKVFEQFFDAERPTDTGYPVGLQGKAD</sequence>
<evidence type="ECO:0000313" key="7">
    <source>
        <dbReference type="EMBL" id="APX00072.1"/>
    </source>
</evidence>
<dbReference type="Gene3D" id="3.30.450.20">
    <property type="entry name" value="PAS domain"/>
    <property type="match status" value="1"/>
</dbReference>
<dbReference type="Proteomes" id="UP000011555">
    <property type="component" value="Unassembled WGS sequence"/>
</dbReference>
<accession>M0L4K6</accession>
<evidence type="ECO:0000313" key="9">
    <source>
        <dbReference type="Proteomes" id="UP000011555"/>
    </source>
</evidence>
<gene>
    <name evidence="8" type="ORF">C445_20262</name>
    <name evidence="7" type="ORF">CHINAEXTREME_11710</name>
</gene>
<name>M0L4K6_NATLA</name>
<dbReference type="InterPro" id="IPR035965">
    <property type="entry name" value="PAS-like_dom_sf"/>
</dbReference>
<evidence type="ECO:0000256" key="4">
    <source>
        <dbReference type="SAM" id="MobiDB-lite"/>
    </source>
</evidence>
<feature type="domain" description="PAC" evidence="6">
    <location>
        <begin position="169"/>
        <end position="221"/>
    </location>
</feature>
<dbReference type="InterPro" id="IPR031803">
    <property type="entry name" value="BAT_GAF/HTH-assoc"/>
</dbReference>
<evidence type="ECO:0000259" key="6">
    <source>
        <dbReference type="PROSITE" id="PS50113"/>
    </source>
</evidence>
<dbReference type="Pfam" id="PF04967">
    <property type="entry name" value="HTH_10"/>
    <property type="match status" value="1"/>
</dbReference>
<dbReference type="PANTHER" id="PTHR34236">
    <property type="entry name" value="DIMETHYL SULFOXIDE REDUCTASE TRANSCRIPTIONAL ACTIVATOR"/>
    <property type="match status" value="1"/>
</dbReference>
<reference evidence="7 10" key="1">
    <citation type="journal article" date="2011" name="J. Bacteriol.">
        <title>Genome sequence of Halobiforma lacisalsi AJ5, an extremely halophilic archaeon which harbors a bop gene.</title>
        <authorList>
            <person name="Jiang X."/>
            <person name="Wang S."/>
            <person name="Cheng H."/>
            <person name="Huo Y."/>
            <person name="Zhang X."/>
            <person name="Zhu X."/>
            <person name="Han X."/>
            <person name="Ni P."/>
            <person name="Wu M."/>
        </authorList>
    </citation>
    <scope>NUCLEOTIDE SEQUENCE [LARGE SCALE GENOMIC DNA]</scope>
    <source>
        <strain evidence="7 10">AJ5</strain>
    </source>
</reference>
<feature type="domain" description="PAS" evidence="5">
    <location>
        <begin position="96"/>
        <end position="142"/>
    </location>
</feature>
<feature type="coiled-coil region" evidence="3">
    <location>
        <begin position="76"/>
        <end position="103"/>
    </location>
</feature>
<dbReference type="RefSeq" id="WP_007143728.1">
    <property type="nucleotide sequence ID" value="NZ_AOLZ01000076.1"/>
</dbReference>
<keyword evidence="9" id="KW-1185">Reference proteome</keyword>
<proteinExistence type="predicted"/>
<evidence type="ECO:0000259" key="5">
    <source>
        <dbReference type="PROSITE" id="PS50112"/>
    </source>
</evidence>
<dbReference type="KEGG" id="hlc:CHINAEXTREME11710"/>